<protein>
    <submittedName>
        <fullName evidence="6">Tos8p</fullName>
    </submittedName>
</protein>
<evidence type="ECO:0000256" key="4">
    <source>
        <dbReference type="PROSITE-ProRule" id="PRU00108"/>
    </source>
</evidence>
<keyword evidence="1 4" id="KW-0238">DNA-binding</keyword>
<dbReference type="InterPro" id="IPR001356">
    <property type="entry name" value="HD"/>
</dbReference>
<dbReference type="PANTHER" id="PTHR11850">
    <property type="entry name" value="HOMEOBOX PROTEIN TRANSCRIPTION FACTORS"/>
    <property type="match status" value="1"/>
</dbReference>
<feature type="DNA-binding region" description="Homeobox" evidence="4">
    <location>
        <begin position="194"/>
        <end position="256"/>
    </location>
</feature>
<dbReference type="AlphaFoldDB" id="A0A8B8URG2"/>
<evidence type="ECO:0000256" key="2">
    <source>
        <dbReference type="ARBA" id="ARBA00023155"/>
    </source>
</evidence>
<dbReference type="KEGG" id="spao:SPAR_G01490"/>
<feature type="domain" description="Homeobox" evidence="5">
    <location>
        <begin position="192"/>
        <end position="255"/>
    </location>
</feature>
<name>A0A8B8URG2_SACPA</name>
<reference evidence="6" key="2">
    <citation type="submission" date="2020-01" db="EMBL/GenBank/DDBJ databases">
        <title>Population-level Yeast Reference Genomes.</title>
        <authorList>
            <person name="Yue J.-X."/>
        </authorList>
    </citation>
    <scope>NUCLEOTIDE SEQUENCE</scope>
    <source>
        <strain evidence="6">CBS432</strain>
    </source>
</reference>
<evidence type="ECO:0000256" key="3">
    <source>
        <dbReference type="ARBA" id="ARBA00023242"/>
    </source>
</evidence>
<evidence type="ECO:0000259" key="5">
    <source>
        <dbReference type="PROSITE" id="PS50071"/>
    </source>
</evidence>
<keyword evidence="2 4" id="KW-0371">Homeobox</keyword>
<gene>
    <name evidence="6" type="primary">TOS8</name>
    <name evidence="6" type="ORF">SPAR_G01490</name>
</gene>
<reference evidence="6" key="4">
    <citation type="submission" date="2025-08" db="UniProtKB">
        <authorList>
            <consortium name="RefSeq"/>
        </authorList>
    </citation>
    <scope>IDENTIFICATION</scope>
    <source>
        <strain evidence="6">CBS432</strain>
    </source>
</reference>
<dbReference type="Pfam" id="PF05920">
    <property type="entry name" value="Homeobox_KN"/>
    <property type="match status" value="1"/>
</dbReference>
<proteinExistence type="predicted"/>
<dbReference type="OrthoDB" id="10056939at2759"/>
<dbReference type="GO" id="GO:0005634">
    <property type="term" value="C:nucleus"/>
    <property type="evidence" value="ECO:0007669"/>
    <property type="project" value="UniProtKB-SubCell"/>
</dbReference>
<reference evidence="6" key="3">
    <citation type="submission" date="2025-07" db="EMBL/GenBank/DDBJ databases">
        <authorList>
            <consortium name="NCBI Genome Project"/>
        </authorList>
    </citation>
    <scope>NUCLEOTIDE SEQUENCE</scope>
    <source>
        <strain evidence="6">CBS432</strain>
    </source>
</reference>
<dbReference type="GeneID" id="54630543"/>
<dbReference type="Gene3D" id="1.10.10.60">
    <property type="entry name" value="Homeodomain-like"/>
    <property type="match status" value="1"/>
</dbReference>
<evidence type="ECO:0000256" key="1">
    <source>
        <dbReference type="ARBA" id="ARBA00023125"/>
    </source>
</evidence>
<sequence length="276" mass="31113">MGTSIVNLNQKIELPPIQVLFESLNRENEPKPHFEECRLYQPNPSFVPRTNIAVGSPVNPVPVSSPVFFIGPSPARGVQNTNAMMSQNIRQYPVVYNNNREVISTGERNYVITVGGPPVSSSQPEYEHLSTSNYYQDQRVPQPYAVNATTMVGRYANPQPISISRGKMLSGNININTVHGSSKEYSAREKKHKAHGKRSNLPKATVSILNKWLHEHVNNPYPTVQEKRELLAKTGLTKLQISNWFINARRRKIFSGQNDANNYRRKFSSSANLTKL</sequence>
<evidence type="ECO:0000313" key="6">
    <source>
        <dbReference type="RefSeq" id="XP_033766271.1"/>
    </source>
</evidence>
<dbReference type="InterPro" id="IPR008422">
    <property type="entry name" value="KN_HD"/>
</dbReference>
<dbReference type="SMART" id="SM00389">
    <property type="entry name" value="HOX"/>
    <property type="match status" value="1"/>
</dbReference>
<reference evidence="6" key="1">
    <citation type="journal article" date="2017" name="Nat. Genet.">
        <title>Contrasting evolutionary genome dynamics between domesticated and wild yeasts.</title>
        <authorList>
            <person name="Yue J.X."/>
            <person name="Li J."/>
            <person name="Aigrain L."/>
            <person name="Hallin J."/>
            <person name="Persson K."/>
            <person name="Oliver K."/>
            <person name="Bergstrom A."/>
            <person name="Coupland P."/>
            <person name="Warringer J."/>
            <person name="Lagomarsino M.C."/>
            <person name="Fischer G."/>
            <person name="Durbin R."/>
            <person name="Liti G."/>
        </authorList>
    </citation>
    <scope>NUCLEOTIDE SEQUENCE</scope>
    <source>
        <strain evidence="6">CBS432</strain>
    </source>
</reference>
<keyword evidence="3 4" id="KW-0539">Nucleus</keyword>
<dbReference type="InterPro" id="IPR009057">
    <property type="entry name" value="Homeodomain-like_sf"/>
</dbReference>
<accession>A0A8B8URG2</accession>
<dbReference type="RefSeq" id="XP_033766271.1">
    <property type="nucleotide sequence ID" value="XM_033910380.1"/>
</dbReference>
<dbReference type="VEuPathDB" id="FungiDB:SPAR_G01490"/>
<dbReference type="InterPro" id="IPR050224">
    <property type="entry name" value="TALE_homeobox"/>
</dbReference>
<dbReference type="CDD" id="cd00086">
    <property type="entry name" value="homeodomain"/>
    <property type="match status" value="1"/>
</dbReference>
<comment type="subcellular location">
    <subcellularLocation>
        <location evidence="4">Nucleus</location>
    </subcellularLocation>
</comment>
<dbReference type="PROSITE" id="PS50071">
    <property type="entry name" value="HOMEOBOX_2"/>
    <property type="match status" value="1"/>
</dbReference>
<organism evidence="6">
    <name type="scientific">Saccharomyces paradoxus</name>
    <name type="common">Yeast</name>
    <name type="synonym">Saccharomyces douglasii</name>
    <dbReference type="NCBI Taxonomy" id="27291"/>
    <lineage>
        <taxon>Eukaryota</taxon>
        <taxon>Fungi</taxon>
        <taxon>Dikarya</taxon>
        <taxon>Ascomycota</taxon>
        <taxon>Saccharomycotina</taxon>
        <taxon>Saccharomycetes</taxon>
        <taxon>Saccharomycetales</taxon>
        <taxon>Saccharomycetaceae</taxon>
        <taxon>Saccharomyces</taxon>
    </lineage>
</organism>
<dbReference type="GO" id="GO:0003677">
    <property type="term" value="F:DNA binding"/>
    <property type="evidence" value="ECO:0007669"/>
    <property type="project" value="UniProtKB-UniRule"/>
</dbReference>
<dbReference type="GO" id="GO:0006355">
    <property type="term" value="P:regulation of DNA-templated transcription"/>
    <property type="evidence" value="ECO:0007669"/>
    <property type="project" value="InterPro"/>
</dbReference>
<dbReference type="SUPFAM" id="SSF46689">
    <property type="entry name" value="Homeodomain-like"/>
    <property type="match status" value="1"/>
</dbReference>